<evidence type="ECO:0000313" key="5">
    <source>
        <dbReference type="Proteomes" id="UP000011087"/>
    </source>
</evidence>
<gene>
    <name evidence="3" type="ORF">GUITHDRAFT_162032</name>
</gene>
<proteinExistence type="predicted"/>
<protein>
    <recommendedName>
        <fullName evidence="2">Rax2-like C-terminal domain-containing protein</fullName>
    </recommendedName>
</protein>
<evidence type="ECO:0000259" key="2">
    <source>
        <dbReference type="Pfam" id="PF12768"/>
    </source>
</evidence>
<dbReference type="PANTHER" id="PTHR31778:SF2">
    <property type="entry name" value="BUD SITE SELECTION PROTEIN RAX2"/>
    <property type="match status" value="1"/>
</dbReference>
<dbReference type="EnsemblProtists" id="EKX49515">
    <property type="protein sequence ID" value="EKX49515"/>
    <property type="gene ID" value="GUITHDRAFT_162032"/>
</dbReference>
<dbReference type="RefSeq" id="XP_005836495.1">
    <property type="nucleotide sequence ID" value="XM_005836438.1"/>
</dbReference>
<dbReference type="GeneID" id="17306197"/>
<feature type="signal peptide" evidence="1">
    <location>
        <begin position="1"/>
        <end position="19"/>
    </location>
</feature>
<accession>L1JMU2</accession>
<dbReference type="InterPro" id="IPR011043">
    <property type="entry name" value="Gal_Oxase/kelch_b-propeller"/>
</dbReference>
<evidence type="ECO:0000313" key="3">
    <source>
        <dbReference type="EMBL" id="EKX49515.1"/>
    </source>
</evidence>
<reference evidence="3 5" key="1">
    <citation type="journal article" date="2012" name="Nature">
        <title>Algal genomes reveal evolutionary mosaicism and the fate of nucleomorphs.</title>
        <authorList>
            <consortium name="DOE Joint Genome Institute"/>
            <person name="Curtis B.A."/>
            <person name="Tanifuji G."/>
            <person name="Burki F."/>
            <person name="Gruber A."/>
            <person name="Irimia M."/>
            <person name="Maruyama S."/>
            <person name="Arias M.C."/>
            <person name="Ball S.G."/>
            <person name="Gile G.H."/>
            <person name="Hirakawa Y."/>
            <person name="Hopkins J.F."/>
            <person name="Kuo A."/>
            <person name="Rensing S.A."/>
            <person name="Schmutz J."/>
            <person name="Symeonidi A."/>
            <person name="Elias M."/>
            <person name="Eveleigh R.J."/>
            <person name="Herman E.K."/>
            <person name="Klute M.J."/>
            <person name="Nakayama T."/>
            <person name="Obornik M."/>
            <person name="Reyes-Prieto A."/>
            <person name="Armbrust E.V."/>
            <person name="Aves S.J."/>
            <person name="Beiko R.G."/>
            <person name="Coutinho P."/>
            <person name="Dacks J.B."/>
            <person name="Durnford D.G."/>
            <person name="Fast N.M."/>
            <person name="Green B.R."/>
            <person name="Grisdale C.J."/>
            <person name="Hempel F."/>
            <person name="Henrissat B."/>
            <person name="Hoppner M.P."/>
            <person name="Ishida K."/>
            <person name="Kim E."/>
            <person name="Koreny L."/>
            <person name="Kroth P.G."/>
            <person name="Liu Y."/>
            <person name="Malik S.B."/>
            <person name="Maier U.G."/>
            <person name="McRose D."/>
            <person name="Mock T."/>
            <person name="Neilson J.A."/>
            <person name="Onodera N.T."/>
            <person name="Poole A.M."/>
            <person name="Pritham E.J."/>
            <person name="Richards T.A."/>
            <person name="Rocap G."/>
            <person name="Roy S.W."/>
            <person name="Sarai C."/>
            <person name="Schaack S."/>
            <person name="Shirato S."/>
            <person name="Slamovits C.H."/>
            <person name="Spencer D.F."/>
            <person name="Suzuki S."/>
            <person name="Worden A.Z."/>
            <person name="Zauner S."/>
            <person name="Barry K."/>
            <person name="Bell C."/>
            <person name="Bharti A.K."/>
            <person name="Crow J.A."/>
            <person name="Grimwood J."/>
            <person name="Kramer R."/>
            <person name="Lindquist E."/>
            <person name="Lucas S."/>
            <person name="Salamov A."/>
            <person name="McFadden G.I."/>
            <person name="Lane C.E."/>
            <person name="Keeling P.J."/>
            <person name="Gray M.W."/>
            <person name="Grigoriev I.V."/>
            <person name="Archibald J.M."/>
        </authorList>
    </citation>
    <scope>NUCLEOTIDE SEQUENCE</scope>
    <source>
        <strain evidence="3 5">CCMP2712</strain>
    </source>
</reference>
<dbReference type="InterPro" id="IPR024982">
    <property type="entry name" value="Rax2-like_C"/>
</dbReference>
<reference evidence="4" key="3">
    <citation type="submission" date="2016-03" db="UniProtKB">
        <authorList>
            <consortium name="EnsemblProtists"/>
        </authorList>
    </citation>
    <scope>IDENTIFICATION</scope>
</reference>
<keyword evidence="5" id="KW-1185">Reference proteome</keyword>
<dbReference type="HOGENOM" id="CLU_666386_0_0_1"/>
<dbReference type="PANTHER" id="PTHR31778">
    <property type="entry name" value="BUD SITE SELECTION PROTEIN RAX2"/>
    <property type="match status" value="1"/>
</dbReference>
<dbReference type="KEGG" id="gtt:GUITHDRAFT_162032"/>
<dbReference type="GO" id="GO:1902929">
    <property type="term" value="C:plasma membrane of growing cell tip"/>
    <property type="evidence" value="ECO:0007669"/>
    <property type="project" value="TreeGrafter"/>
</dbReference>
<dbReference type="SUPFAM" id="SSF50965">
    <property type="entry name" value="Galactose oxidase, central domain"/>
    <property type="match status" value="1"/>
</dbReference>
<dbReference type="AlphaFoldDB" id="L1JMU2"/>
<evidence type="ECO:0000313" key="4">
    <source>
        <dbReference type="EnsemblProtists" id="EKX49515"/>
    </source>
</evidence>
<reference evidence="5" key="2">
    <citation type="submission" date="2012-11" db="EMBL/GenBank/DDBJ databases">
        <authorList>
            <person name="Kuo A."/>
            <person name="Curtis B.A."/>
            <person name="Tanifuji G."/>
            <person name="Burki F."/>
            <person name="Gruber A."/>
            <person name="Irimia M."/>
            <person name="Maruyama S."/>
            <person name="Arias M.C."/>
            <person name="Ball S.G."/>
            <person name="Gile G.H."/>
            <person name="Hirakawa Y."/>
            <person name="Hopkins J.F."/>
            <person name="Rensing S.A."/>
            <person name="Schmutz J."/>
            <person name="Symeonidi A."/>
            <person name="Elias M."/>
            <person name="Eveleigh R.J."/>
            <person name="Herman E.K."/>
            <person name="Klute M.J."/>
            <person name="Nakayama T."/>
            <person name="Obornik M."/>
            <person name="Reyes-Prieto A."/>
            <person name="Armbrust E.V."/>
            <person name="Aves S.J."/>
            <person name="Beiko R.G."/>
            <person name="Coutinho P."/>
            <person name="Dacks J.B."/>
            <person name="Durnford D.G."/>
            <person name="Fast N.M."/>
            <person name="Green B.R."/>
            <person name="Grisdale C."/>
            <person name="Hempe F."/>
            <person name="Henrissat B."/>
            <person name="Hoppner M.P."/>
            <person name="Ishida K.-I."/>
            <person name="Kim E."/>
            <person name="Koreny L."/>
            <person name="Kroth P.G."/>
            <person name="Liu Y."/>
            <person name="Malik S.-B."/>
            <person name="Maier U.G."/>
            <person name="McRose D."/>
            <person name="Mock T."/>
            <person name="Neilson J.A."/>
            <person name="Onodera N.T."/>
            <person name="Poole A.M."/>
            <person name="Pritham E.J."/>
            <person name="Richards T.A."/>
            <person name="Rocap G."/>
            <person name="Roy S.W."/>
            <person name="Sarai C."/>
            <person name="Schaack S."/>
            <person name="Shirato S."/>
            <person name="Slamovits C.H."/>
            <person name="Spencer D.F."/>
            <person name="Suzuki S."/>
            <person name="Worden A.Z."/>
            <person name="Zauner S."/>
            <person name="Barry K."/>
            <person name="Bell C."/>
            <person name="Bharti A.K."/>
            <person name="Crow J.A."/>
            <person name="Grimwood J."/>
            <person name="Kramer R."/>
            <person name="Lindquist E."/>
            <person name="Lucas S."/>
            <person name="Salamov A."/>
            <person name="McFadden G.I."/>
            <person name="Lane C.E."/>
            <person name="Keeling P.J."/>
            <person name="Gray M.W."/>
            <person name="Grigoriev I.V."/>
            <person name="Archibald J.M."/>
        </authorList>
    </citation>
    <scope>NUCLEOTIDE SEQUENCE</scope>
    <source>
        <strain evidence="5">CCMP2712</strain>
    </source>
</reference>
<dbReference type="Pfam" id="PF12768">
    <property type="entry name" value="Rax2"/>
    <property type="match status" value="1"/>
</dbReference>
<dbReference type="EMBL" id="JH992981">
    <property type="protein sequence ID" value="EKX49515.1"/>
    <property type="molecule type" value="Genomic_DNA"/>
</dbReference>
<keyword evidence="1" id="KW-0732">Signal</keyword>
<feature type="chain" id="PRO_5008771549" description="Rax2-like C-terminal domain-containing protein" evidence="1">
    <location>
        <begin position="20"/>
        <end position="413"/>
    </location>
</feature>
<sequence>MKAQIILFAIIAMMRLSNGTVYVGGDFSSYIASNGSRIFVSAIGELLTSDILQLGDGVDLQKQVSAISYLPQAPRCDRNCSSTQACLVTCVPGSDPALFIGGSFTIANGAEMYRISRITNGSMLETDKGVSNTVYSVQAHETSGIVYYGGAFLDATGVPVGSVTSWDGKNWDQMGGGVSFPSTCDASGTQPVKARNIAMWDPAAANGEGRWSSLCDSNPPNRCDIDGVSYRGTSAQAASPVYVFSLAYHAASNMLYVGGLFQSAGQRYANINSLAAFSLTSKSWSIVGGGIAGPSPVVHALYISPGSQDLYVAGSFSAVGKQNSDVLSAGLNAGNIAVFSLTSGSWNTLNGGIPDADIRTVAVDGQTVYCGGKKLYTNQQSGVIGIYKGDWSLIRTVNPSLFPSSPLLRPRLG</sequence>
<organism evidence="3">
    <name type="scientific">Guillardia theta (strain CCMP2712)</name>
    <name type="common">Cryptophyte</name>
    <dbReference type="NCBI Taxonomy" id="905079"/>
    <lineage>
        <taxon>Eukaryota</taxon>
        <taxon>Cryptophyceae</taxon>
        <taxon>Pyrenomonadales</taxon>
        <taxon>Geminigeraceae</taxon>
        <taxon>Guillardia</taxon>
    </lineage>
</organism>
<dbReference type="PaxDb" id="55529-EKX49515"/>
<name>L1JMU2_GUITC</name>
<feature type="domain" description="Rax2-like C-terminal" evidence="2">
    <location>
        <begin position="240"/>
        <end position="380"/>
    </location>
</feature>
<evidence type="ECO:0000256" key="1">
    <source>
        <dbReference type="SAM" id="SignalP"/>
    </source>
</evidence>
<dbReference type="Proteomes" id="UP000011087">
    <property type="component" value="Unassembled WGS sequence"/>
</dbReference>